<proteinExistence type="inferred from homology"/>
<organism evidence="7 8">
    <name type="scientific">Alkaliphilus metalliredigens (strain QYMF)</name>
    <dbReference type="NCBI Taxonomy" id="293826"/>
    <lineage>
        <taxon>Bacteria</taxon>
        <taxon>Bacillati</taxon>
        <taxon>Bacillota</taxon>
        <taxon>Clostridia</taxon>
        <taxon>Peptostreptococcales</taxon>
        <taxon>Natronincolaceae</taxon>
        <taxon>Alkaliphilus</taxon>
    </lineage>
</organism>
<accession>A6TSZ4</accession>
<keyword evidence="7" id="KW-0326">Glycosidase</keyword>
<dbReference type="InterPro" id="IPR006224">
    <property type="entry name" value="PsdUridine_synth_RluA-like_CS"/>
</dbReference>
<dbReference type="PANTHER" id="PTHR21600">
    <property type="entry name" value="MITOCHONDRIAL RNA PSEUDOURIDINE SYNTHASE"/>
    <property type="match status" value="1"/>
</dbReference>
<evidence type="ECO:0000259" key="6">
    <source>
        <dbReference type="Pfam" id="PF00849"/>
    </source>
</evidence>
<evidence type="ECO:0000256" key="2">
    <source>
        <dbReference type="ARBA" id="ARBA00010876"/>
    </source>
</evidence>
<evidence type="ECO:0000313" key="8">
    <source>
        <dbReference type="Proteomes" id="UP000001572"/>
    </source>
</evidence>
<evidence type="ECO:0000256" key="3">
    <source>
        <dbReference type="ARBA" id="ARBA00023235"/>
    </source>
</evidence>
<dbReference type="EMBL" id="CP000724">
    <property type="protein sequence ID" value="ABR49312.1"/>
    <property type="molecule type" value="Genomic_DNA"/>
</dbReference>
<dbReference type="Gene3D" id="3.30.2350.10">
    <property type="entry name" value="Pseudouridine synthase"/>
    <property type="match status" value="1"/>
</dbReference>
<name>A6TSZ4_ALKMQ</name>
<dbReference type="Pfam" id="PF00849">
    <property type="entry name" value="PseudoU_synth_2"/>
    <property type="match status" value="1"/>
</dbReference>
<dbReference type="KEGG" id="amt:Amet_3173"/>
<dbReference type="SUPFAM" id="SSF55120">
    <property type="entry name" value="Pseudouridine synthase"/>
    <property type="match status" value="1"/>
</dbReference>
<evidence type="ECO:0000256" key="1">
    <source>
        <dbReference type="ARBA" id="ARBA00000073"/>
    </source>
</evidence>
<reference evidence="8" key="1">
    <citation type="journal article" date="2016" name="Genome Announc.">
        <title>Complete genome sequence of Alkaliphilus metalliredigens strain QYMF, an alkaliphilic and metal-reducing bacterium isolated from borax-contaminated leachate ponds.</title>
        <authorList>
            <person name="Hwang C."/>
            <person name="Copeland A."/>
            <person name="Lucas S."/>
            <person name="Lapidus A."/>
            <person name="Barry K."/>
            <person name="Detter J.C."/>
            <person name="Glavina Del Rio T."/>
            <person name="Hammon N."/>
            <person name="Israni S."/>
            <person name="Dalin E."/>
            <person name="Tice H."/>
            <person name="Pitluck S."/>
            <person name="Chertkov O."/>
            <person name="Brettin T."/>
            <person name="Bruce D."/>
            <person name="Han C."/>
            <person name="Schmutz J."/>
            <person name="Larimer F."/>
            <person name="Land M.L."/>
            <person name="Hauser L."/>
            <person name="Kyrpides N."/>
            <person name="Mikhailova N."/>
            <person name="Ye Q."/>
            <person name="Zhou J."/>
            <person name="Richardson P."/>
            <person name="Fields M.W."/>
        </authorList>
    </citation>
    <scope>NUCLEOTIDE SEQUENCE [LARGE SCALE GENOMIC DNA]</scope>
    <source>
        <strain evidence="8">QYMF</strain>
    </source>
</reference>
<dbReference type="InterPro" id="IPR006225">
    <property type="entry name" value="PsdUridine_synth_RluC/D"/>
</dbReference>
<comment type="catalytic activity">
    <reaction evidence="1 5">
        <text>a uridine in RNA = a pseudouridine in RNA</text>
        <dbReference type="Rhea" id="RHEA:48348"/>
        <dbReference type="Rhea" id="RHEA-COMP:12068"/>
        <dbReference type="Rhea" id="RHEA-COMP:12069"/>
        <dbReference type="ChEBI" id="CHEBI:65314"/>
        <dbReference type="ChEBI" id="CHEBI:65315"/>
    </reaction>
</comment>
<dbReference type="eggNOG" id="COG0564">
    <property type="taxonomic scope" value="Bacteria"/>
</dbReference>
<dbReference type="STRING" id="293826.Amet_3173"/>
<dbReference type="AlphaFoldDB" id="A6TSZ4"/>
<dbReference type="InterPro" id="IPR006145">
    <property type="entry name" value="PsdUridine_synth_RsuA/RluA"/>
</dbReference>
<sequence length="308" mass="35508">MLVPNEQNERMITYEVEAEDDQQPLKETLKNRLDLSSRLLTKLKKSKRILINGQYAKYHELLSEGDWIKIDMTEEASQFEPQEIPFNVVYEDIDVIVINKEPGIVSHPTKSHPKDTIANAAQNYLEKKGVACRIRFVNRLDMDTSGLLVIAKNPYTHHIMSQQMKANEITKKYVAFVKGVVVANEGEIDGAIYRSSDETIKRVVDDRGQQSLTKFTVLERYADATMLEVSLLTGRTHQIRVHMESIGHPMLGDHLYGYVDTELIRRQALHASYLSFLQPRYKEKIEVRASLPKDLNELRNKLKDELLR</sequence>
<dbReference type="NCBIfam" id="TIGR00005">
    <property type="entry name" value="rluA_subfam"/>
    <property type="match status" value="1"/>
</dbReference>
<feature type="domain" description="Pseudouridine synthase RsuA/RluA-like" evidence="6">
    <location>
        <begin position="94"/>
        <end position="245"/>
    </location>
</feature>
<dbReference type="HOGENOM" id="CLU_016902_8_2_9"/>
<comment type="function">
    <text evidence="5">Responsible for synthesis of pseudouridine from uracil.</text>
</comment>
<dbReference type="GO" id="GO:0140098">
    <property type="term" value="F:catalytic activity, acting on RNA"/>
    <property type="evidence" value="ECO:0007669"/>
    <property type="project" value="UniProtKB-ARBA"/>
</dbReference>
<dbReference type="GO" id="GO:0009982">
    <property type="term" value="F:pseudouridine synthase activity"/>
    <property type="evidence" value="ECO:0007669"/>
    <property type="project" value="InterPro"/>
</dbReference>
<dbReference type="EC" id="5.4.99.-" evidence="5"/>
<keyword evidence="7" id="KW-0378">Hydrolase</keyword>
<evidence type="ECO:0000256" key="5">
    <source>
        <dbReference type="RuleBase" id="RU362028"/>
    </source>
</evidence>
<feature type="active site" evidence="4">
    <location>
        <position position="141"/>
    </location>
</feature>
<comment type="similarity">
    <text evidence="2 5">Belongs to the pseudouridine synthase RluA family.</text>
</comment>
<keyword evidence="8" id="KW-1185">Reference proteome</keyword>
<dbReference type="PROSITE" id="PS01129">
    <property type="entry name" value="PSI_RLU"/>
    <property type="match status" value="1"/>
</dbReference>
<dbReference type="InterPro" id="IPR050188">
    <property type="entry name" value="RluA_PseudoU_synthase"/>
</dbReference>
<keyword evidence="3 5" id="KW-0413">Isomerase</keyword>
<dbReference type="GO" id="GO:0000455">
    <property type="term" value="P:enzyme-directed rRNA pseudouridine synthesis"/>
    <property type="evidence" value="ECO:0007669"/>
    <property type="project" value="TreeGrafter"/>
</dbReference>
<dbReference type="InterPro" id="IPR020103">
    <property type="entry name" value="PsdUridine_synth_cat_dom_sf"/>
</dbReference>
<evidence type="ECO:0000256" key="4">
    <source>
        <dbReference type="PIRSR" id="PIRSR606225-1"/>
    </source>
</evidence>
<dbReference type="CDD" id="cd02869">
    <property type="entry name" value="PseudoU_synth_RluA_like"/>
    <property type="match status" value="1"/>
</dbReference>
<dbReference type="OrthoDB" id="9807829at2"/>
<evidence type="ECO:0000313" key="7">
    <source>
        <dbReference type="EMBL" id="ABR49312.1"/>
    </source>
</evidence>
<dbReference type="GO" id="GO:0016798">
    <property type="term" value="F:hydrolase activity, acting on glycosyl bonds"/>
    <property type="evidence" value="ECO:0007669"/>
    <property type="project" value="UniProtKB-KW"/>
</dbReference>
<gene>
    <name evidence="7" type="ordered locus">Amet_3173</name>
</gene>
<protein>
    <recommendedName>
        <fullName evidence="5">Pseudouridine synthase</fullName>
        <ecNumber evidence="5">5.4.99.-</ecNumber>
    </recommendedName>
</protein>
<dbReference type="GO" id="GO:0003723">
    <property type="term" value="F:RNA binding"/>
    <property type="evidence" value="ECO:0007669"/>
    <property type="project" value="InterPro"/>
</dbReference>
<dbReference type="Proteomes" id="UP000001572">
    <property type="component" value="Chromosome"/>
</dbReference>
<dbReference type="PANTHER" id="PTHR21600:SF44">
    <property type="entry name" value="RIBOSOMAL LARGE SUBUNIT PSEUDOURIDINE SYNTHASE D"/>
    <property type="match status" value="1"/>
</dbReference>